<dbReference type="Pfam" id="PF07947">
    <property type="entry name" value="YhhN"/>
    <property type="match status" value="1"/>
</dbReference>
<feature type="transmembrane region" description="Helical" evidence="6">
    <location>
        <begin position="172"/>
        <end position="193"/>
    </location>
</feature>
<organism evidence="8 9">
    <name type="scientific">Roseateles koreensis</name>
    <dbReference type="NCBI Taxonomy" id="2987526"/>
    <lineage>
        <taxon>Bacteria</taxon>
        <taxon>Pseudomonadati</taxon>
        <taxon>Pseudomonadota</taxon>
        <taxon>Betaproteobacteria</taxon>
        <taxon>Burkholderiales</taxon>
        <taxon>Sphaerotilaceae</taxon>
        <taxon>Roseateles</taxon>
    </lineage>
</organism>
<feature type="transmembrane region" description="Helical" evidence="6">
    <location>
        <begin position="109"/>
        <end position="129"/>
    </location>
</feature>
<evidence type="ECO:0000256" key="3">
    <source>
        <dbReference type="ARBA" id="ARBA00022692"/>
    </source>
</evidence>
<dbReference type="RefSeq" id="WP_273596095.1">
    <property type="nucleotide sequence ID" value="NZ_JAQQXS010000005.1"/>
</dbReference>
<evidence type="ECO:0000256" key="2">
    <source>
        <dbReference type="ARBA" id="ARBA00007375"/>
    </source>
</evidence>
<accession>A0ABT5KPZ3</accession>
<feature type="transmembrane region" description="Helical" evidence="6">
    <location>
        <begin position="141"/>
        <end position="160"/>
    </location>
</feature>
<dbReference type="PANTHER" id="PTHR31885">
    <property type="entry name" value="GH04784P"/>
    <property type="match status" value="1"/>
</dbReference>
<dbReference type="InterPro" id="IPR012506">
    <property type="entry name" value="TMEM86B-like"/>
</dbReference>
<evidence type="ECO:0000313" key="8">
    <source>
        <dbReference type="EMBL" id="MDC8784978.1"/>
    </source>
</evidence>
<evidence type="ECO:0000256" key="5">
    <source>
        <dbReference type="ARBA" id="ARBA00023136"/>
    </source>
</evidence>
<comment type="caution">
    <text evidence="8">The sequence shown here is derived from an EMBL/GenBank/DDBJ whole genome shotgun (WGS) entry which is preliminary data.</text>
</comment>
<name>A0ABT5KPZ3_9BURK</name>
<dbReference type="Proteomes" id="UP001219862">
    <property type="component" value="Unassembled WGS sequence"/>
</dbReference>
<keyword evidence="9" id="KW-1185">Reference proteome</keyword>
<feature type="chain" id="PRO_5046743390" evidence="7">
    <location>
        <begin position="21"/>
        <end position="226"/>
    </location>
</feature>
<evidence type="ECO:0000313" key="9">
    <source>
        <dbReference type="Proteomes" id="UP001219862"/>
    </source>
</evidence>
<keyword evidence="3 6" id="KW-0812">Transmembrane</keyword>
<protein>
    <submittedName>
        <fullName evidence="8">Lysoplasmalogenase</fullName>
    </submittedName>
</protein>
<sequence length="226" mass="24777">MRLSRFLPLLILLAAIAAIAADGARLTSYFFVLKPLTTFFIIAYAWPRGQALPQESRTRPWVLRGLWFSLGGDVALLWPEQGFIFGLLSFLCAHLCYLWAFTRVQRFAAWPWPFLGYGLLAGGVLSHLWPGVPTPLQGPVIVYVLCLTAMGAQAAVVGWRAQAEPEAVRGRWLALGGLLFVLSDAVLATNKFAGPVPQATLYVLSLYWAGQTCIVAWLSPKGVKTS</sequence>
<keyword evidence="5 6" id="KW-0472">Membrane</keyword>
<evidence type="ECO:0000256" key="7">
    <source>
        <dbReference type="SAM" id="SignalP"/>
    </source>
</evidence>
<dbReference type="EMBL" id="JAQQXS010000005">
    <property type="protein sequence ID" value="MDC8784978.1"/>
    <property type="molecule type" value="Genomic_DNA"/>
</dbReference>
<reference evidence="8 9" key="1">
    <citation type="submission" date="2022-10" db="EMBL/GenBank/DDBJ databases">
        <title>paucibacter sp. hw8 Genome sequencing.</title>
        <authorList>
            <person name="Park S."/>
        </authorList>
    </citation>
    <scope>NUCLEOTIDE SEQUENCE [LARGE SCALE GENOMIC DNA]</scope>
    <source>
        <strain evidence="9">hw8</strain>
    </source>
</reference>
<dbReference type="PANTHER" id="PTHR31885:SF6">
    <property type="entry name" value="GH04784P"/>
    <property type="match status" value="1"/>
</dbReference>
<keyword evidence="7" id="KW-0732">Signal</keyword>
<evidence type="ECO:0000256" key="4">
    <source>
        <dbReference type="ARBA" id="ARBA00022989"/>
    </source>
</evidence>
<evidence type="ECO:0000256" key="1">
    <source>
        <dbReference type="ARBA" id="ARBA00004141"/>
    </source>
</evidence>
<proteinExistence type="inferred from homology"/>
<feature type="transmembrane region" description="Helical" evidence="6">
    <location>
        <begin position="84"/>
        <end position="102"/>
    </location>
</feature>
<comment type="similarity">
    <text evidence="2">Belongs to the TMEM86 family.</text>
</comment>
<comment type="subcellular location">
    <subcellularLocation>
        <location evidence="1">Membrane</location>
        <topology evidence="1">Multi-pass membrane protein</topology>
    </subcellularLocation>
</comment>
<keyword evidence="4 6" id="KW-1133">Transmembrane helix</keyword>
<evidence type="ECO:0000256" key="6">
    <source>
        <dbReference type="SAM" id="Phobius"/>
    </source>
</evidence>
<feature type="signal peptide" evidence="7">
    <location>
        <begin position="1"/>
        <end position="20"/>
    </location>
</feature>
<feature type="transmembrane region" description="Helical" evidence="6">
    <location>
        <begin position="199"/>
        <end position="218"/>
    </location>
</feature>
<gene>
    <name evidence="8" type="ORF">PRZ01_07220</name>
</gene>